<name>A0A3R8Q5B7_9SPHN</name>
<protein>
    <submittedName>
        <fullName evidence="1">Uncharacterized protein</fullName>
    </submittedName>
</protein>
<gene>
    <name evidence="1" type="ORF">D7D48_06985</name>
</gene>
<evidence type="ECO:0000313" key="2">
    <source>
        <dbReference type="Proteomes" id="UP000268553"/>
    </source>
</evidence>
<dbReference type="RefSeq" id="WP_125230586.1">
    <property type="nucleotide sequence ID" value="NZ_RWJI01000001.1"/>
</dbReference>
<accession>A0A3R8Q5B7</accession>
<comment type="caution">
    <text evidence="1">The sequence shown here is derived from an EMBL/GenBank/DDBJ whole genome shotgun (WGS) entry which is preliminary data.</text>
</comment>
<reference evidence="1 2" key="1">
    <citation type="submission" date="2018-12" db="EMBL/GenBank/DDBJ databases">
        <authorList>
            <person name="Kim S.-J."/>
            <person name="Jung G.-Y."/>
        </authorList>
    </citation>
    <scope>NUCLEOTIDE SEQUENCE [LARGE SCALE GENOMIC DNA]</scope>
    <source>
        <strain evidence="1 2">03SU3-P</strain>
    </source>
</reference>
<dbReference type="OrthoDB" id="2606812at2"/>
<dbReference type="EMBL" id="RWJI01000001">
    <property type="protein sequence ID" value="RRQ52572.1"/>
    <property type="molecule type" value="Genomic_DNA"/>
</dbReference>
<organism evidence="1 2">
    <name type="scientific">Sphingorhabdus wooponensis</name>
    <dbReference type="NCBI Taxonomy" id="940136"/>
    <lineage>
        <taxon>Bacteria</taxon>
        <taxon>Pseudomonadati</taxon>
        <taxon>Pseudomonadota</taxon>
        <taxon>Alphaproteobacteria</taxon>
        <taxon>Sphingomonadales</taxon>
        <taxon>Sphingomonadaceae</taxon>
        <taxon>Sphingorhabdus</taxon>
    </lineage>
</organism>
<dbReference type="Proteomes" id="UP000268553">
    <property type="component" value="Unassembled WGS sequence"/>
</dbReference>
<evidence type="ECO:0000313" key="1">
    <source>
        <dbReference type="EMBL" id="RRQ52572.1"/>
    </source>
</evidence>
<dbReference type="AlphaFoldDB" id="A0A3R8Q5B7"/>
<sequence length="318" mass="35598">MSWSTDELLGKAKLYAERANNEDFESALFGFWMSLCIELLGRAALAKIHPVLLADPSQEGNIHYSFGINPKANPKSVAAKAVFARCSVFIEDFTDQMSGHCLLLADRRNKELHSGEAAFEGIENSTWLPQTYEVFSVLLNHMGLSFEDFLGKQHAKVAEGMLKDRHEHLLKEVKERISSAKKAFDKIDGDAKSERTEKAKEVVQSWVKAGTLREAIDCPSCGFKGALSGESLNRGPIKIDEDDGTIVREVRALPNAFRCAVCALKLDGYQELLHAGMGKAFVTMEEEDPIEFFGIVPEEHVDIDKLIREYHEDEYNNE</sequence>
<keyword evidence="2" id="KW-1185">Reference proteome</keyword>
<proteinExistence type="predicted"/>